<accession>A0AAV3PHP8</accession>
<evidence type="ECO:0000259" key="8">
    <source>
        <dbReference type="PROSITE" id="PS51775"/>
    </source>
</evidence>
<comment type="caution">
    <text evidence="9">The sequence shown here is derived from an EMBL/GenBank/DDBJ whole genome shotgun (WGS) entry which is preliminary data.</text>
</comment>
<evidence type="ECO:0000256" key="1">
    <source>
        <dbReference type="ARBA" id="ARBA00004167"/>
    </source>
</evidence>
<feature type="compositionally biased region" description="Polar residues" evidence="6">
    <location>
        <begin position="390"/>
        <end position="399"/>
    </location>
</feature>
<evidence type="ECO:0000256" key="4">
    <source>
        <dbReference type="ARBA" id="ARBA00023136"/>
    </source>
</evidence>
<dbReference type="PANTHER" id="PTHR31448">
    <property type="entry name" value="MYOSIN-BINDING PROTEIN 2"/>
    <property type="match status" value="1"/>
</dbReference>
<keyword evidence="5" id="KW-0175">Coiled coil</keyword>
<dbReference type="PANTHER" id="PTHR31448:SF55">
    <property type="entry name" value="MYOSIN-BINDING PROTEIN 3-LIKE ISOFORM X1"/>
    <property type="match status" value="1"/>
</dbReference>
<keyword evidence="2 7" id="KW-0812">Transmembrane</keyword>
<feature type="domain" description="GTD-binding" evidence="8">
    <location>
        <begin position="525"/>
        <end position="623"/>
    </location>
</feature>
<dbReference type="InterPro" id="IPR039306">
    <property type="entry name" value="MYOB"/>
</dbReference>
<dbReference type="AlphaFoldDB" id="A0AAV3PHP8"/>
<dbReference type="EMBL" id="BAABME010001748">
    <property type="protein sequence ID" value="GAA0151252.1"/>
    <property type="molecule type" value="Genomic_DNA"/>
</dbReference>
<feature type="compositionally biased region" description="Polar residues" evidence="6">
    <location>
        <begin position="406"/>
        <end position="419"/>
    </location>
</feature>
<evidence type="ECO:0000313" key="10">
    <source>
        <dbReference type="Proteomes" id="UP001454036"/>
    </source>
</evidence>
<name>A0AAV3PHP8_LITER</name>
<feature type="region of interest" description="Disordered" evidence="6">
    <location>
        <begin position="713"/>
        <end position="750"/>
    </location>
</feature>
<organism evidence="9 10">
    <name type="scientific">Lithospermum erythrorhizon</name>
    <name type="common">Purple gromwell</name>
    <name type="synonym">Lithospermum officinale var. erythrorhizon</name>
    <dbReference type="NCBI Taxonomy" id="34254"/>
    <lineage>
        <taxon>Eukaryota</taxon>
        <taxon>Viridiplantae</taxon>
        <taxon>Streptophyta</taxon>
        <taxon>Embryophyta</taxon>
        <taxon>Tracheophyta</taxon>
        <taxon>Spermatophyta</taxon>
        <taxon>Magnoliopsida</taxon>
        <taxon>eudicotyledons</taxon>
        <taxon>Gunneridae</taxon>
        <taxon>Pentapetalae</taxon>
        <taxon>asterids</taxon>
        <taxon>lamiids</taxon>
        <taxon>Boraginales</taxon>
        <taxon>Boraginaceae</taxon>
        <taxon>Boraginoideae</taxon>
        <taxon>Lithospermeae</taxon>
        <taxon>Lithospermum</taxon>
    </lineage>
</organism>
<evidence type="ECO:0000313" key="9">
    <source>
        <dbReference type="EMBL" id="GAA0151252.1"/>
    </source>
</evidence>
<feature type="compositionally biased region" description="Polar residues" evidence="6">
    <location>
        <begin position="429"/>
        <end position="457"/>
    </location>
</feature>
<evidence type="ECO:0000256" key="6">
    <source>
        <dbReference type="SAM" id="MobiDB-lite"/>
    </source>
</evidence>
<evidence type="ECO:0000256" key="2">
    <source>
        <dbReference type="ARBA" id="ARBA00022692"/>
    </source>
</evidence>
<feature type="region of interest" description="Disordered" evidence="6">
    <location>
        <begin position="390"/>
        <end position="457"/>
    </location>
</feature>
<dbReference type="GO" id="GO:0080115">
    <property type="term" value="F:myosin XI tail binding"/>
    <property type="evidence" value="ECO:0007669"/>
    <property type="project" value="UniProtKB-ARBA"/>
</dbReference>
<feature type="coiled-coil region" evidence="5">
    <location>
        <begin position="531"/>
        <end position="625"/>
    </location>
</feature>
<feature type="transmembrane region" description="Helical" evidence="7">
    <location>
        <begin position="20"/>
        <end position="44"/>
    </location>
</feature>
<evidence type="ECO:0000256" key="3">
    <source>
        <dbReference type="ARBA" id="ARBA00022989"/>
    </source>
</evidence>
<dbReference type="PROSITE" id="PS51775">
    <property type="entry name" value="GTD_BINDING"/>
    <property type="match status" value="1"/>
</dbReference>
<evidence type="ECO:0000256" key="7">
    <source>
        <dbReference type="SAM" id="Phobius"/>
    </source>
</evidence>
<sequence length="846" mass="94315">MATTRLTPRKKTNPRGPMVLLSAAICEWFLIFLLFIDATFSYILRRFAEYSELPTPCLFCSRIDTPFGKRKFEGYNALLCRSHKEEISSLVCCHVHGNLTDVREMCEECFIPGSLGSDIEQHSVQKILPTSSGPKICQCCNKSWGAKPIAQRFLEMAPVSFGVSVANVKPPLPQVPGRSHFSRKNNFKKLRNRFSAPATPQPDGKSLGDALSNVGYKELKYTSDSESEFPFSDEEEGVFGVRGRNDMNPEPNPHYVARSLLKLQTNDSALEKESNHSVEDVTSLLDQPMQLETQESLPTHGLEDLNWDQLHPSTDIPVSPELNLLDDVIKHLSNVSGDATLSVEPQPQTSSSDILSEPITLSNSPLCINDKNQETLKSKDEDDILIAQQPINGTSSSASSDEEKVVSTTSVDLPSASDSTKFEDIKSVLEQSTPEQADSQKEISTTSVELPPASESTEFEATTVSDSTELQSVIQQSAPKQDDFRDVGASSSDGNHVQAVASLERNDSSLKFSERVNLSDVEGESSVDILKNQLEHVKKCMNDLYKELEEERNASAVAANQAMAMITRLQEEKAALHMEASQYLRMMDEQAEYDVDALQKANDLLAEKEKQLQDLEYEVESYRNNIHGGAPVIDPHNGSISTMEQNTTGDLSIRLNGSITCEPSSSESSKLSIADDIPGYAKSTMSNLEEEKLSLQDYLKKLERTMHVVSCNNTPRVGLNNSRHHGLNPNTTDFQENPPTNDEDDSEKEADGLPMQHWLGVVDRTSEDSPTSQFDDSDAYCEETNHNRSNWQHLSIAGHEPTMETFENEIAHFKERLKAFEGDWEFIKHSLKNFKVDMKGWNIFNR</sequence>
<dbReference type="Pfam" id="PF04576">
    <property type="entry name" value="Zein-binding"/>
    <property type="match status" value="1"/>
</dbReference>
<proteinExistence type="predicted"/>
<feature type="region of interest" description="Disordered" evidence="6">
    <location>
        <begin position="339"/>
        <end position="367"/>
    </location>
</feature>
<dbReference type="GO" id="GO:0016020">
    <property type="term" value="C:membrane"/>
    <property type="evidence" value="ECO:0007669"/>
    <property type="project" value="UniProtKB-SubCell"/>
</dbReference>
<feature type="compositionally biased region" description="Polar residues" evidence="6">
    <location>
        <begin position="339"/>
        <end position="366"/>
    </location>
</feature>
<feature type="compositionally biased region" description="Polar residues" evidence="6">
    <location>
        <begin position="728"/>
        <end position="740"/>
    </location>
</feature>
<dbReference type="InterPro" id="IPR007656">
    <property type="entry name" value="GTD-bd"/>
</dbReference>
<reference evidence="9 10" key="1">
    <citation type="submission" date="2024-01" db="EMBL/GenBank/DDBJ databases">
        <title>The complete chloroplast genome sequence of Lithospermum erythrorhizon: insights into the phylogenetic relationship among Boraginaceae species and the maternal lineages of purple gromwells.</title>
        <authorList>
            <person name="Okada T."/>
            <person name="Watanabe K."/>
        </authorList>
    </citation>
    <scope>NUCLEOTIDE SEQUENCE [LARGE SCALE GENOMIC DNA]</scope>
</reference>
<keyword evidence="4 7" id="KW-0472">Membrane</keyword>
<dbReference type="Proteomes" id="UP001454036">
    <property type="component" value="Unassembled WGS sequence"/>
</dbReference>
<evidence type="ECO:0000256" key="5">
    <source>
        <dbReference type="SAM" id="Coils"/>
    </source>
</evidence>
<comment type="subcellular location">
    <subcellularLocation>
        <location evidence="1">Membrane</location>
        <topology evidence="1">Single-pass membrane protein</topology>
    </subcellularLocation>
</comment>
<keyword evidence="3 7" id="KW-1133">Transmembrane helix</keyword>
<protein>
    <recommendedName>
        <fullName evidence="8">GTD-binding domain-containing protein</fullName>
    </recommendedName>
</protein>
<gene>
    <name evidence="9" type="ORF">LIER_10010</name>
</gene>
<keyword evidence="10" id="KW-1185">Reference proteome</keyword>